<evidence type="ECO:0000313" key="10">
    <source>
        <dbReference type="Proteomes" id="UP000637423"/>
    </source>
</evidence>
<dbReference type="PANTHER" id="PTHR42771">
    <property type="entry name" value="IRON(3+)-HYDROXAMATE IMPORT ATP-BINDING PROTEIN FHUC"/>
    <property type="match status" value="1"/>
</dbReference>
<dbReference type="InterPro" id="IPR027417">
    <property type="entry name" value="P-loop_NTPase"/>
</dbReference>
<reference evidence="9" key="1">
    <citation type="journal article" date="2014" name="Int. J. Syst. Evol. Microbiol.">
        <title>Complete genome sequence of Corynebacterium casei LMG S-19264T (=DSM 44701T), isolated from a smear-ripened cheese.</title>
        <authorList>
            <consortium name="US DOE Joint Genome Institute (JGI-PGF)"/>
            <person name="Walter F."/>
            <person name="Albersmeier A."/>
            <person name="Kalinowski J."/>
            <person name="Ruckert C."/>
        </authorList>
    </citation>
    <scope>NUCLEOTIDE SEQUENCE</scope>
    <source>
        <strain evidence="9">CGMCC 1.10998</strain>
    </source>
</reference>
<dbReference type="InterPro" id="IPR038729">
    <property type="entry name" value="Rad50/SbcC_AAA"/>
</dbReference>
<dbReference type="Pfam" id="PF13304">
    <property type="entry name" value="AAA_21"/>
    <property type="match status" value="1"/>
</dbReference>
<keyword evidence="6" id="KW-0406">Ion transport</keyword>
<name>A0A916XEH6_9BURK</name>
<dbReference type="GO" id="GO:0005886">
    <property type="term" value="C:plasma membrane"/>
    <property type="evidence" value="ECO:0007669"/>
    <property type="project" value="UniProtKB-SubCell"/>
</dbReference>
<dbReference type="PANTHER" id="PTHR42771:SF2">
    <property type="entry name" value="IRON(3+)-HYDROXAMATE IMPORT ATP-BINDING PROTEIN FHUC"/>
    <property type="match status" value="1"/>
</dbReference>
<dbReference type="GO" id="GO:0006302">
    <property type="term" value="P:double-strand break repair"/>
    <property type="evidence" value="ECO:0007669"/>
    <property type="project" value="InterPro"/>
</dbReference>
<evidence type="ECO:0000256" key="3">
    <source>
        <dbReference type="ARBA" id="ARBA00022475"/>
    </source>
</evidence>
<evidence type="ECO:0000256" key="7">
    <source>
        <dbReference type="ARBA" id="ARBA00023136"/>
    </source>
</evidence>
<keyword evidence="10" id="KW-1185">Reference proteome</keyword>
<evidence type="ECO:0000256" key="5">
    <source>
        <dbReference type="ARBA" id="ARBA00023004"/>
    </source>
</evidence>
<keyword evidence="2" id="KW-0813">Transport</keyword>
<dbReference type="EMBL" id="BMED01000001">
    <property type="protein sequence ID" value="GGC65981.1"/>
    <property type="molecule type" value="Genomic_DNA"/>
</dbReference>
<keyword evidence="7" id="KW-0472">Membrane</keyword>
<sequence length="248" mass="27933">MLSTQYVSRVTLRRDKVDSFDRYPFSLPAVRSLEQLELHPKVTFFVGENGSGKSTLLEAIAVSLGFNAEGGTKNFSFGTRRSHSELHEYLRVAKGYKQPRDGFFLRAESFFNVATEIERLDDGPGGPPIINSYGGVSLHEQSHGESFLALMTKRFGGQGIYILDEPEAALSPQRQLAVLSRIHDLVLDHSQFIIATHSPILMAYPDACIFQCSKDGVSEIAYEDTEHFRVTRDFLQDPKRMLAELMRR</sequence>
<gene>
    <name evidence="9" type="ORF">GCM10011396_11180</name>
</gene>
<dbReference type="Gene3D" id="3.40.50.300">
    <property type="entry name" value="P-loop containing nucleotide triphosphate hydrolases"/>
    <property type="match status" value="2"/>
</dbReference>
<evidence type="ECO:0000256" key="6">
    <source>
        <dbReference type="ARBA" id="ARBA00023065"/>
    </source>
</evidence>
<keyword evidence="3" id="KW-1003">Cell membrane</keyword>
<evidence type="ECO:0000256" key="1">
    <source>
        <dbReference type="ARBA" id="ARBA00004202"/>
    </source>
</evidence>
<dbReference type="AlphaFoldDB" id="A0A916XEH6"/>
<organism evidence="9 10">
    <name type="scientific">Undibacterium terreum</name>
    <dbReference type="NCBI Taxonomy" id="1224302"/>
    <lineage>
        <taxon>Bacteria</taxon>
        <taxon>Pseudomonadati</taxon>
        <taxon>Pseudomonadota</taxon>
        <taxon>Betaproteobacteria</taxon>
        <taxon>Burkholderiales</taxon>
        <taxon>Oxalobacteraceae</taxon>
        <taxon>Undibacterium</taxon>
    </lineage>
</organism>
<evidence type="ECO:0000256" key="4">
    <source>
        <dbReference type="ARBA" id="ARBA00022496"/>
    </source>
</evidence>
<dbReference type="GO" id="GO:0016887">
    <property type="term" value="F:ATP hydrolysis activity"/>
    <property type="evidence" value="ECO:0007669"/>
    <property type="project" value="InterPro"/>
</dbReference>
<comment type="subcellular location">
    <subcellularLocation>
        <location evidence="1">Cell membrane</location>
        <topology evidence="1">Peripheral membrane protein</topology>
    </subcellularLocation>
</comment>
<evidence type="ECO:0000313" key="9">
    <source>
        <dbReference type="EMBL" id="GGC65981.1"/>
    </source>
</evidence>
<dbReference type="InterPro" id="IPR003593">
    <property type="entry name" value="AAA+_ATPase"/>
</dbReference>
<dbReference type="RefSeq" id="WP_188564945.1">
    <property type="nucleotide sequence ID" value="NZ_BMED01000001.1"/>
</dbReference>
<keyword evidence="4" id="KW-0410">Iron transport</keyword>
<feature type="domain" description="AAA+ ATPase" evidence="8">
    <location>
        <begin position="39"/>
        <end position="216"/>
    </location>
</feature>
<keyword evidence="5" id="KW-0408">Iron</keyword>
<reference evidence="9" key="2">
    <citation type="submission" date="2020-09" db="EMBL/GenBank/DDBJ databases">
        <authorList>
            <person name="Sun Q."/>
            <person name="Zhou Y."/>
        </authorList>
    </citation>
    <scope>NUCLEOTIDE SEQUENCE</scope>
    <source>
        <strain evidence="9">CGMCC 1.10998</strain>
    </source>
</reference>
<dbReference type="InterPro" id="IPR051535">
    <property type="entry name" value="Siderophore_ABC-ATPase"/>
</dbReference>
<protein>
    <submittedName>
        <fullName evidence="9">ATPase AAA</fullName>
    </submittedName>
</protein>
<dbReference type="InterPro" id="IPR003959">
    <property type="entry name" value="ATPase_AAA_core"/>
</dbReference>
<accession>A0A916XEH6</accession>
<evidence type="ECO:0000256" key="2">
    <source>
        <dbReference type="ARBA" id="ARBA00022448"/>
    </source>
</evidence>
<comment type="caution">
    <text evidence="9">The sequence shown here is derived from an EMBL/GenBank/DDBJ whole genome shotgun (WGS) entry which is preliminary data.</text>
</comment>
<proteinExistence type="predicted"/>
<dbReference type="SUPFAM" id="SSF52540">
    <property type="entry name" value="P-loop containing nucleoside triphosphate hydrolases"/>
    <property type="match status" value="1"/>
</dbReference>
<dbReference type="SMART" id="SM00382">
    <property type="entry name" value="AAA"/>
    <property type="match status" value="1"/>
</dbReference>
<evidence type="ECO:0000259" key="8">
    <source>
        <dbReference type="SMART" id="SM00382"/>
    </source>
</evidence>
<dbReference type="GO" id="GO:0006826">
    <property type="term" value="P:iron ion transport"/>
    <property type="evidence" value="ECO:0007669"/>
    <property type="project" value="UniProtKB-KW"/>
</dbReference>
<dbReference type="Proteomes" id="UP000637423">
    <property type="component" value="Unassembled WGS sequence"/>
</dbReference>
<dbReference type="Pfam" id="PF13476">
    <property type="entry name" value="AAA_23"/>
    <property type="match status" value="1"/>
</dbReference>